<dbReference type="SMART" id="SM00100">
    <property type="entry name" value="cNMP"/>
    <property type="match status" value="1"/>
</dbReference>
<dbReference type="EMBL" id="JACRSS010000002">
    <property type="protein sequence ID" value="MBC8538489.1"/>
    <property type="molecule type" value="Genomic_DNA"/>
</dbReference>
<gene>
    <name evidence="6" type="ORF">H8693_06040</name>
</gene>
<dbReference type="GO" id="GO:0005829">
    <property type="term" value="C:cytosol"/>
    <property type="evidence" value="ECO:0007669"/>
    <property type="project" value="TreeGrafter"/>
</dbReference>
<keyword evidence="2" id="KW-0238">DNA-binding</keyword>
<dbReference type="GO" id="GO:0003700">
    <property type="term" value="F:DNA-binding transcription factor activity"/>
    <property type="evidence" value="ECO:0007669"/>
    <property type="project" value="TreeGrafter"/>
</dbReference>
<dbReference type="CDD" id="cd00038">
    <property type="entry name" value="CAP_ED"/>
    <property type="match status" value="1"/>
</dbReference>
<dbReference type="GO" id="GO:0003677">
    <property type="term" value="F:DNA binding"/>
    <property type="evidence" value="ECO:0007669"/>
    <property type="project" value="UniProtKB-KW"/>
</dbReference>
<dbReference type="Proteomes" id="UP000617951">
    <property type="component" value="Unassembled WGS sequence"/>
</dbReference>
<name>A0A926HVZ6_9FIRM</name>
<dbReference type="PROSITE" id="PS50042">
    <property type="entry name" value="CNMP_BINDING_3"/>
    <property type="match status" value="1"/>
</dbReference>
<dbReference type="Gene3D" id="2.60.120.10">
    <property type="entry name" value="Jelly Rolls"/>
    <property type="match status" value="1"/>
</dbReference>
<dbReference type="Pfam" id="PF13545">
    <property type="entry name" value="HTH_Crp_2"/>
    <property type="match status" value="1"/>
</dbReference>
<sequence>MELLQTDEKKLILKSPLFRGISEAELSGVLKGLSAQRRTFRREAPVFLWGETTGMMGIVLKGSVRILQEDFWGNSTILAQIRPGDLFGEAFALAEAPLTVTARAAEAAEVLLIEGRRLLGDTPGGSPPHSVLVRNMLRVLARKNVFLTERIGHIAQRSTREKVLSYLSEQAVKTGRKRFRIPLNRQEMADYLAVDRSALSAVLSGLQSEGVLRFRKNDFTLFSEKSLKVKEKIGKK</sequence>
<feature type="domain" description="HTH crp-type" evidence="5">
    <location>
        <begin position="157"/>
        <end position="225"/>
    </location>
</feature>
<organism evidence="6 7">
    <name type="scientific">Guopingia tenuis</name>
    <dbReference type="NCBI Taxonomy" id="2763656"/>
    <lineage>
        <taxon>Bacteria</taxon>
        <taxon>Bacillati</taxon>
        <taxon>Bacillota</taxon>
        <taxon>Clostridia</taxon>
        <taxon>Christensenellales</taxon>
        <taxon>Christensenellaceae</taxon>
        <taxon>Guopingia</taxon>
    </lineage>
</organism>
<evidence type="ECO:0000256" key="2">
    <source>
        <dbReference type="ARBA" id="ARBA00023125"/>
    </source>
</evidence>
<feature type="domain" description="Cyclic nucleotide-binding" evidence="4">
    <location>
        <begin position="17"/>
        <end position="114"/>
    </location>
</feature>
<keyword evidence="3" id="KW-0804">Transcription</keyword>
<dbReference type="Pfam" id="PF00027">
    <property type="entry name" value="cNMP_binding"/>
    <property type="match status" value="1"/>
</dbReference>
<comment type="caution">
    <text evidence="6">The sequence shown here is derived from an EMBL/GenBank/DDBJ whole genome shotgun (WGS) entry which is preliminary data.</text>
</comment>
<dbReference type="InterPro" id="IPR014710">
    <property type="entry name" value="RmlC-like_jellyroll"/>
</dbReference>
<dbReference type="PROSITE" id="PS51063">
    <property type="entry name" value="HTH_CRP_2"/>
    <property type="match status" value="1"/>
</dbReference>
<dbReference type="InterPro" id="IPR018490">
    <property type="entry name" value="cNMP-bd_dom_sf"/>
</dbReference>
<evidence type="ECO:0000313" key="7">
    <source>
        <dbReference type="Proteomes" id="UP000617951"/>
    </source>
</evidence>
<dbReference type="InterPro" id="IPR000595">
    <property type="entry name" value="cNMP-bd_dom"/>
</dbReference>
<dbReference type="RefSeq" id="WP_249280245.1">
    <property type="nucleotide sequence ID" value="NZ_JACRSS010000002.1"/>
</dbReference>
<dbReference type="SUPFAM" id="SSF51206">
    <property type="entry name" value="cAMP-binding domain-like"/>
    <property type="match status" value="1"/>
</dbReference>
<evidence type="ECO:0000256" key="1">
    <source>
        <dbReference type="ARBA" id="ARBA00023015"/>
    </source>
</evidence>
<evidence type="ECO:0000256" key="3">
    <source>
        <dbReference type="ARBA" id="ARBA00023163"/>
    </source>
</evidence>
<proteinExistence type="predicted"/>
<accession>A0A926HVZ6</accession>
<dbReference type="SUPFAM" id="SSF46785">
    <property type="entry name" value="Winged helix' DNA-binding domain"/>
    <property type="match status" value="1"/>
</dbReference>
<dbReference type="PANTHER" id="PTHR24567">
    <property type="entry name" value="CRP FAMILY TRANSCRIPTIONAL REGULATORY PROTEIN"/>
    <property type="match status" value="1"/>
</dbReference>
<dbReference type="InterPro" id="IPR050397">
    <property type="entry name" value="Env_Response_Regulators"/>
</dbReference>
<protein>
    <submittedName>
        <fullName evidence="6">Crp/Fnr family transcriptional regulator</fullName>
    </submittedName>
</protein>
<evidence type="ECO:0000259" key="5">
    <source>
        <dbReference type="PROSITE" id="PS51063"/>
    </source>
</evidence>
<evidence type="ECO:0000259" key="4">
    <source>
        <dbReference type="PROSITE" id="PS50042"/>
    </source>
</evidence>
<dbReference type="InterPro" id="IPR036390">
    <property type="entry name" value="WH_DNA-bd_sf"/>
</dbReference>
<dbReference type="AlphaFoldDB" id="A0A926HVZ6"/>
<keyword evidence="1" id="KW-0805">Transcription regulation</keyword>
<dbReference type="InterPro" id="IPR012318">
    <property type="entry name" value="HTH_CRP"/>
</dbReference>
<keyword evidence="7" id="KW-1185">Reference proteome</keyword>
<dbReference type="PANTHER" id="PTHR24567:SF58">
    <property type="entry name" value="CYCLIC AMP-BINDING REGULATORY PROTEIN"/>
    <property type="match status" value="1"/>
</dbReference>
<reference evidence="6" key="1">
    <citation type="submission" date="2020-08" db="EMBL/GenBank/DDBJ databases">
        <title>Genome public.</title>
        <authorList>
            <person name="Liu C."/>
            <person name="Sun Q."/>
        </authorList>
    </citation>
    <scope>NUCLEOTIDE SEQUENCE</scope>
    <source>
        <strain evidence="6">NSJ-63</strain>
    </source>
</reference>
<evidence type="ECO:0000313" key="6">
    <source>
        <dbReference type="EMBL" id="MBC8538489.1"/>
    </source>
</evidence>